<dbReference type="InterPro" id="IPR029060">
    <property type="entry name" value="PIN-like_dom_sf"/>
</dbReference>
<dbReference type="GeneID" id="10395030"/>
<sequence length="132" mass="14874">MIDTNVFIAAVKKGWTKTTDLVLHLLANPDFEIVANDVLIAEYEKYAKGLNAEEFLEFIKLRIVILNPSEDEIEKCEPYFPENEAADIVHAATCLKAKAVLITNDRHFDKIKETGLIEVWSISKAITKILGN</sequence>
<reference evidence="2 3" key="1">
    <citation type="submission" date="2011-03" db="EMBL/GenBank/DDBJ databases">
        <title>The complete genome of Archaeoglobus veneficus SNP6.</title>
        <authorList>
            <consortium name="US DOE Joint Genome Institute (JGI-PGF)"/>
            <person name="Lucas S."/>
            <person name="Copeland A."/>
            <person name="Lapidus A."/>
            <person name="Bruce D."/>
            <person name="Goodwin L."/>
            <person name="Pitluck S."/>
            <person name="Kyrpides N."/>
            <person name="Mavromatis K."/>
            <person name="Pagani I."/>
            <person name="Ivanova N."/>
            <person name="Mikhailova N."/>
            <person name="Lu M."/>
            <person name="Detter J.C."/>
            <person name="Tapia R."/>
            <person name="Han C."/>
            <person name="Land M."/>
            <person name="Hauser L."/>
            <person name="Markowitz V."/>
            <person name="Cheng J.-F."/>
            <person name="Hugenholtz P."/>
            <person name="Woyke T."/>
            <person name="Wu D."/>
            <person name="Spring S."/>
            <person name="Brambilla E."/>
            <person name="Klenk H.-P."/>
            <person name="Eisen J.A."/>
        </authorList>
    </citation>
    <scope>NUCLEOTIDE SEQUENCE [LARGE SCALE GENOMIC DNA]</scope>
    <source>
        <strain>SNP6</strain>
    </source>
</reference>
<dbReference type="RefSeq" id="WP_013684548.1">
    <property type="nucleotide sequence ID" value="NC_015320.1"/>
</dbReference>
<dbReference type="SMART" id="SM00670">
    <property type="entry name" value="PINc"/>
    <property type="match status" value="1"/>
</dbReference>
<dbReference type="eggNOG" id="arCOG07759">
    <property type="taxonomic scope" value="Archaea"/>
</dbReference>
<dbReference type="HOGENOM" id="CLU_1801790_0_0_2"/>
<evidence type="ECO:0000313" key="2">
    <source>
        <dbReference type="EMBL" id="AEA47892.1"/>
    </source>
</evidence>
<organism evidence="2 3">
    <name type="scientific">Archaeoglobus veneficus (strain DSM 11195 / SNP6)</name>
    <dbReference type="NCBI Taxonomy" id="693661"/>
    <lineage>
        <taxon>Archaea</taxon>
        <taxon>Methanobacteriati</taxon>
        <taxon>Methanobacteriota</taxon>
        <taxon>Archaeoglobi</taxon>
        <taxon>Archaeoglobales</taxon>
        <taxon>Archaeoglobaceae</taxon>
        <taxon>Archaeoglobus</taxon>
    </lineage>
</organism>
<dbReference type="STRING" id="693661.Arcve_1899"/>
<gene>
    <name evidence="2" type="ordered locus">Arcve_1899</name>
</gene>
<dbReference type="Gene3D" id="3.40.50.1010">
    <property type="entry name" value="5'-nuclease"/>
    <property type="match status" value="1"/>
</dbReference>
<dbReference type="Proteomes" id="UP000008136">
    <property type="component" value="Chromosome"/>
</dbReference>
<dbReference type="EMBL" id="CP002588">
    <property type="protein sequence ID" value="AEA47892.1"/>
    <property type="molecule type" value="Genomic_DNA"/>
</dbReference>
<keyword evidence="3" id="KW-1185">Reference proteome</keyword>
<dbReference type="KEGG" id="ave:Arcve_1899"/>
<evidence type="ECO:0000313" key="3">
    <source>
        <dbReference type="Proteomes" id="UP000008136"/>
    </source>
</evidence>
<proteinExistence type="predicted"/>
<dbReference type="AlphaFoldDB" id="F2KRF8"/>
<evidence type="ECO:0000259" key="1">
    <source>
        <dbReference type="SMART" id="SM00670"/>
    </source>
</evidence>
<dbReference type="SUPFAM" id="SSF88723">
    <property type="entry name" value="PIN domain-like"/>
    <property type="match status" value="1"/>
</dbReference>
<dbReference type="Pfam" id="PF01850">
    <property type="entry name" value="PIN"/>
    <property type="match status" value="1"/>
</dbReference>
<name>F2KRF8_ARCVS</name>
<feature type="domain" description="PIN" evidence="1">
    <location>
        <begin position="1"/>
        <end position="110"/>
    </location>
</feature>
<accession>F2KRF8</accession>
<dbReference type="InterPro" id="IPR002716">
    <property type="entry name" value="PIN_dom"/>
</dbReference>
<protein>
    <submittedName>
        <fullName evidence="2">PilT protein domain protein</fullName>
    </submittedName>
</protein>